<gene>
    <name evidence="2" type="ORF">EW142_16060</name>
</gene>
<evidence type="ECO:0000313" key="2">
    <source>
        <dbReference type="EMBL" id="TAI48158.1"/>
    </source>
</evidence>
<dbReference type="OrthoDB" id="978006at2"/>
<keyword evidence="1" id="KW-0732">Signal</keyword>
<dbReference type="EMBL" id="SGIU01000002">
    <property type="protein sequence ID" value="TAI48158.1"/>
    <property type="molecule type" value="Genomic_DNA"/>
</dbReference>
<keyword evidence="3" id="KW-1185">Reference proteome</keyword>
<name>A0A4Q8QG24_9FLAO</name>
<feature type="signal peptide" evidence="1">
    <location>
        <begin position="1"/>
        <end position="20"/>
    </location>
</feature>
<evidence type="ECO:0000256" key="1">
    <source>
        <dbReference type="SAM" id="SignalP"/>
    </source>
</evidence>
<evidence type="ECO:0000313" key="3">
    <source>
        <dbReference type="Proteomes" id="UP000291981"/>
    </source>
</evidence>
<comment type="caution">
    <text evidence="2">The sequence shown here is derived from an EMBL/GenBank/DDBJ whole genome shotgun (WGS) entry which is preliminary data.</text>
</comment>
<sequence>MRRIVLVAAFLFSLVGFAQIANPNQDSFNELAFFVGINNSIYDDAKGSRYLNDEFLPAKINNLDKVYPVRFNVVENTIEVKNDDGTVMSLDKSMNYIVRLMDGSYKFYEDNTYITENGRKEKSFFEKIHRSENYELFLKERIKFIPKKPSKSSYEPEVPAKFQKQEDKYYVKQLDTESGDLIEIPQKKKAFLKKFKEGDGAFDSFVKKAKSKFNNKEDLVKVLDAYYGTTPQ</sequence>
<reference evidence="2 3" key="1">
    <citation type="submission" date="2019-02" db="EMBL/GenBank/DDBJ databases">
        <title>Draft genome sequence of Muricauda sp. 176CP4-71.</title>
        <authorList>
            <person name="Park J.-S."/>
        </authorList>
    </citation>
    <scope>NUCLEOTIDE SEQUENCE [LARGE SCALE GENOMIC DNA]</scope>
    <source>
        <strain evidence="2 3">176CP4-71</strain>
    </source>
</reference>
<proteinExistence type="predicted"/>
<dbReference type="Proteomes" id="UP000291981">
    <property type="component" value="Unassembled WGS sequence"/>
</dbReference>
<organism evidence="2 3">
    <name type="scientific">Flagellimonas allohymeniacidonis</name>
    <dbReference type="NCBI Taxonomy" id="2517819"/>
    <lineage>
        <taxon>Bacteria</taxon>
        <taxon>Pseudomonadati</taxon>
        <taxon>Bacteroidota</taxon>
        <taxon>Flavobacteriia</taxon>
        <taxon>Flavobacteriales</taxon>
        <taxon>Flavobacteriaceae</taxon>
        <taxon>Flagellimonas</taxon>
    </lineage>
</organism>
<accession>A0A4Q8QG24</accession>
<feature type="chain" id="PRO_5020671175" evidence="1">
    <location>
        <begin position="21"/>
        <end position="232"/>
    </location>
</feature>
<dbReference type="RefSeq" id="WP_130615622.1">
    <property type="nucleotide sequence ID" value="NZ_SGIU01000002.1"/>
</dbReference>
<dbReference type="AlphaFoldDB" id="A0A4Q8QG24"/>
<protein>
    <submittedName>
        <fullName evidence="2">Uncharacterized protein</fullName>
    </submittedName>
</protein>